<evidence type="ECO:0000313" key="2">
    <source>
        <dbReference type="EMBL" id="MBN8745340.1"/>
    </source>
</evidence>
<feature type="transmembrane region" description="Helical" evidence="1">
    <location>
        <begin position="381"/>
        <end position="403"/>
    </location>
</feature>
<keyword evidence="1" id="KW-1133">Transmembrane helix</keyword>
<feature type="transmembrane region" description="Helical" evidence="1">
    <location>
        <begin position="639"/>
        <end position="662"/>
    </location>
</feature>
<dbReference type="AlphaFoldDB" id="A0A8I1SV65"/>
<reference evidence="2" key="1">
    <citation type="submission" date="2021-02" db="EMBL/GenBank/DDBJ databases">
        <title>Thiocyanate and organic carbon inputs drive convergent selection for specific autotrophic Afipia and Thiobacillus strains within complex microbiomes.</title>
        <authorList>
            <person name="Huddy R.J."/>
            <person name="Sachdeva R."/>
            <person name="Kadzinga F."/>
            <person name="Kantor R.S."/>
            <person name="Harrison S.T.L."/>
            <person name="Banfield J.F."/>
        </authorList>
    </citation>
    <scope>NUCLEOTIDE SEQUENCE</scope>
    <source>
        <strain evidence="2">SCN18_13_7_16_R3_B_64_19</strain>
    </source>
</reference>
<proteinExistence type="predicted"/>
<dbReference type="InterPro" id="IPR011385">
    <property type="entry name" value="Site-sp_rcmbase"/>
</dbReference>
<keyword evidence="1" id="KW-0472">Membrane</keyword>
<comment type="caution">
    <text evidence="2">The sequence shown here is derived from an EMBL/GenBank/DDBJ whole genome shotgun (WGS) entry which is preliminary data.</text>
</comment>
<dbReference type="PIRSF" id="PIRSF015380">
    <property type="entry name" value="Site-sp_rcmb"/>
    <property type="match status" value="1"/>
</dbReference>
<evidence type="ECO:0000313" key="3">
    <source>
        <dbReference type="Proteomes" id="UP000664800"/>
    </source>
</evidence>
<evidence type="ECO:0000256" key="1">
    <source>
        <dbReference type="SAM" id="Phobius"/>
    </source>
</evidence>
<feature type="transmembrane region" description="Helical" evidence="1">
    <location>
        <begin position="409"/>
        <end position="431"/>
    </location>
</feature>
<feature type="transmembrane region" description="Helical" evidence="1">
    <location>
        <begin position="482"/>
        <end position="505"/>
    </location>
</feature>
<dbReference type="RefSeq" id="WP_276732032.1">
    <property type="nucleotide sequence ID" value="NZ_JAFKMR010000028.1"/>
</dbReference>
<gene>
    <name evidence="2" type="ORF">J0I24_13705</name>
</gene>
<accession>A0A8I1SV65</accession>
<organism evidence="2 3">
    <name type="scientific">Thiomonas arsenitoxydans (strain DSM 22701 / CIP 110005 / 3As)</name>
    <dbReference type="NCBI Taxonomy" id="426114"/>
    <lineage>
        <taxon>Bacteria</taxon>
        <taxon>Pseudomonadati</taxon>
        <taxon>Pseudomonadota</taxon>
        <taxon>Betaproteobacteria</taxon>
        <taxon>Burkholderiales</taxon>
        <taxon>Thiomonas</taxon>
    </lineage>
</organism>
<dbReference type="EMBL" id="JAFKMR010000028">
    <property type="protein sequence ID" value="MBN8745340.1"/>
    <property type="molecule type" value="Genomic_DNA"/>
</dbReference>
<keyword evidence="1" id="KW-0812">Transmembrane</keyword>
<name>A0A8I1SV65_THIA3</name>
<feature type="transmembrane region" description="Helical" evidence="1">
    <location>
        <begin position="525"/>
        <end position="544"/>
    </location>
</feature>
<sequence>MFFAKHRARKAAARAATEVHSLLNAASAQAQPVEQALWIIDLLDWLRRGPDADLLREGLNLPPTLAAQDGEDTAAPAEIRRLQTLLDVLDHLPERRAEIAAVINGLLRNTDATLLLADFGFSQRPSFFSEFSERLGNKWLPKSPETRDLAVLFALFFPQAHDAVWLEALDADTLARLRELLATREIETEKTASAQLWRTALLDALTYTVSQIRATGFSPDLRSRMHNSGPLAGEVEAPFKQLAAQYETVQTLLAQQPPGDEEALRQSLTLFRAGLEACRQQADSVTAHLEDYGTSVSLVYVLHQLHQRIDRAEALLNCLVGDTPARDTAHLFANFVRLNAQRRSLRALWRHNTALLAEKMAERHAETGEHYITRDRSEYRAMLGAAMGGGLIMGFTTWIKIGILGLKTALFWTGLLAGLNYAVSFVIVQLLHWTIATKQPAMTAPAMADKLGELSKPGGVERFVDEVANLTRSQSAGVFGNVLLVMPVALLLGLGGLAVFGPQFLPVPKAEHELQSLSLLGPTPLFAAFTGVLLFLSSVMAGWAENAFVLHRIDSAIAWNPRIRRRLGALRAARWAAWWRRNIGVMSGNVSLGLLLGLTPEFFRIFGLDLQVRHVTLSSGLFGAACASLGPAVVNDPAFWWALAGIAVNGVLNVGVSFYLAYRLALRARGIQVKERRAIYTSIARRLWRRPWTFILPPRHAAASAHG</sequence>
<dbReference type="Proteomes" id="UP000664800">
    <property type="component" value="Unassembled WGS sequence"/>
</dbReference>
<dbReference type="Pfam" id="PF10136">
    <property type="entry name" value="SpecificRecomb"/>
    <property type="match status" value="1"/>
</dbReference>
<protein>
    <submittedName>
        <fullName evidence="2">Site-specific recombinase</fullName>
    </submittedName>
</protein>